<sequence>MLVVSKPHVESSTPGIRPYYVLVTGFGPFSRYAVNPSWLAVKPLHNTVIHADVPVEITIHDQRSAPTEAKTDTITTPTQRNIHITTLQVPVIYEDILSIIPGFHSRPPVLPSTEDSCSVLSLPPDGYDFILHVGVAGRGPLRMERVGHKFGYNMKDATGCYAPIVRVTREEAGRGSSEPSEAERMERSRLGYDIEGLIDGSESPKRGFGKGYESFPEEIYTDVDVEKLVHHLKKSGVEQIYSSLDAGHYLCDFIYYCSLAESRRSIPKTDKPTTKVLFLHCPPVDQPLSTEEVTVAIKKSIMWLCTSTAS</sequence>
<accession>A0A0D0DK59</accession>
<organism evidence="5 6">
    <name type="scientific">Paxillus rubicundulus Ve08.2h10</name>
    <dbReference type="NCBI Taxonomy" id="930991"/>
    <lineage>
        <taxon>Eukaryota</taxon>
        <taxon>Fungi</taxon>
        <taxon>Dikarya</taxon>
        <taxon>Basidiomycota</taxon>
        <taxon>Agaricomycotina</taxon>
        <taxon>Agaricomycetes</taxon>
        <taxon>Agaricomycetidae</taxon>
        <taxon>Boletales</taxon>
        <taxon>Paxilineae</taxon>
        <taxon>Paxillaceae</taxon>
        <taxon>Paxillus</taxon>
    </lineage>
</organism>
<name>A0A0D0DK59_9AGAM</name>
<dbReference type="InterPro" id="IPR036440">
    <property type="entry name" value="Peptidase_C15-like_sf"/>
</dbReference>
<reference evidence="6" key="2">
    <citation type="submission" date="2015-01" db="EMBL/GenBank/DDBJ databases">
        <title>Evolutionary Origins and Diversification of the Mycorrhizal Mutualists.</title>
        <authorList>
            <consortium name="DOE Joint Genome Institute"/>
            <consortium name="Mycorrhizal Genomics Consortium"/>
            <person name="Kohler A."/>
            <person name="Kuo A."/>
            <person name="Nagy L.G."/>
            <person name="Floudas D."/>
            <person name="Copeland A."/>
            <person name="Barry K.W."/>
            <person name="Cichocki N."/>
            <person name="Veneault-Fourrey C."/>
            <person name="LaButti K."/>
            <person name="Lindquist E.A."/>
            <person name="Lipzen A."/>
            <person name="Lundell T."/>
            <person name="Morin E."/>
            <person name="Murat C."/>
            <person name="Riley R."/>
            <person name="Ohm R."/>
            <person name="Sun H."/>
            <person name="Tunlid A."/>
            <person name="Henrissat B."/>
            <person name="Grigoriev I.V."/>
            <person name="Hibbett D.S."/>
            <person name="Martin F."/>
        </authorList>
    </citation>
    <scope>NUCLEOTIDE SEQUENCE [LARGE SCALE GENOMIC DNA]</scope>
    <source>
        <strain evidence="6">Ve08.2h10</strain>
    </source>
</reference>
<dbReference type="AlphaFoldDB" id="A0A0D0DK59"/>
<evidence type="ECO:0000256" key="3">
    <source>
        <dbReference type="ARBA" id="ARBA00022801"/>
    </source>
</evidence>
<dbReference type="OrthoDB" id="407146at2759"/>
<dbReference type="InParanoid" id="A0A0D0DK59"/>
<keyword evidence="4" id="KW-0788">Thiol protease</keyword>
<reference evidence="5 6" key="1">
    <citation type="submission" date="2014-04" db="EMBL/GenBank/DDBJ databases">
        <authorList>
            <consortium name="DOE Joint Genome Institute"/>
            <person name="Kuo A."/>
            <person name="Kohler A."/>
            <person name="Jargeat P."/>
            <person name="Nagy L.G."/>
            <person name="Floudas D."/>
            <person name="Copeland A."/>
            <person name="Barry K.W."/>
            <person name="Cichocki N."/>
            <person name="Veneault-Fourrey C."/>
            <person name="LaButti K."/>
            <person name="Lindquist E.A."/>
            <person name="Lipzen A."/>
            <person name="Lundell T."/>
            <person name="Morin E."/>
            <person name="Murat C."/>
            <person name="Sun H."/>
            <person name="Tunlid A."/>
            <person name="Henrissat B."/>
            <person name="Grigoriev I.V."/>
            <person name="Hibbett D.S."/>
            <person name="Martin F."/>
            <person name="Nordberg H.P."/>
            <person name="Cantor M.N."/>
            <person name="Hua S.X."/>
        </authorList>
    </citation>
    <scope>NUCLEOTIDE SEQUENCE [LARGE SCALE GENOMIC DNA]</scope>
    <source>
        <strain evidence="5 6">Ve08.2h10</strain>
    </source>
</reference>
<evidence type="ECO:0000256" key="1">
    <source>
        <dbReference type="ARBA" id="ARBA00006641"/>
    </source>
</evidence>
<dbReference type="GO" id="GO:0008234">
    <property type="term" value="F:cysteine-type peptidase activity"/>
    <property type="evidence" value="ECO:0007669"/>
    <property type="project" value="UniProtKB-KW"/>
</dbReference>
<dbReference type="Proteomes" id="UP000054538">
    <property type="component" value="Unassembled WGS sequence"/>
</dbReference>
<dbReference type="HOGENOM" id="CLU_043960_1_0_1"/>
<dbReference type="Gene3D" id="3.40.630.20">
    <property type="entry name" value="Peptidase C15, pyroglutamyl peptidase I-like"/>
    <property type="match status" value="1"/>
</dbReference>
<protein>
    <recommendedName>
        <fullName evidence="7">Pyroglutamyl-peptidase I</fullName>
    </recommendedName>
</protein>
<comment type="similarity">
    <text evidence="1">Belongs to the peptidase C15 family.</text>
</comment>
<dbReference type="Pfam" id="PF01470">
    <property type="entry name" value="Peptidase_C15"/>
    <property type="match status" value="1"/>
</dbReference>
<keyword evidence="3" id="KW-0378">Hydrolase</keyword>
<evidence type="ECO:0008006" key="7">
    <source>
        <dbReference type="Google" id="ProtNLM"/>
    </source>
</evidence>
<keyword evidence="6" id="KW-1185">Reference proteome</keyword>
<evidence type="ECO:0000256" key="4">
    <source>
        <dbReference type="ARBA" id="ARBA00022807"/>
    </source>
</evidence>
<evidence type="ECO:0000313" key="5">
    <source>
        <dbReference type="EMBL" id="KIK82064.1"/>
    </source>
</evidence>
<evidence type="ECO:0000256" key="2">
    <source>
        <dbReference type="ARBA" id="ARBA00022670"/>
    </source>
</evidence>
<dbReference type="EMBL" id="KN825685">
    <property type="protein sequence ID" value="KIK82064.1"/>
    <property type="molecule type" value="Genomic_DNA"/>
</dbReference>
<evidence type="ECO:0000313" key="6">
    <source>
        <dbReference type="Proteomes" id="UP000054538"/>
    </source>
</evidence>
<gene>
    <name evidence="5" type="ORF">PAXRUDRAFT_14920</name>
</gene>
<dbReference type="SUPFAM" id="SSF53182">
    <property type="entry name" value="Pyrrolidone carboxyl peptidase (pyroglutamate aminopeptidase)"/>
    <property type="match status" value="1"/>
</dbReference>
<dbReference type="PANTHER" id="PTHR23402:SF1">
    <property type="entry name" value="PYROGLUTAMYL-PEPTIDASE I"/>
    <property type="match status" value="1"/>
</dbReference>
<dbReference type="PANTHER" id="PTHR23402">
    <property type="entry name" value="PROTEASE FAMILY C15 PYROGLUTAMYL-PEPTIDASE I-RELATED"/>
    <property type="match status" value="1"/>
</dbReference>
<dbReference type="GO" id="GO:0006508">
    <property type="term" value="P:proteolysis"/>
    <property type="evidence" value="ECO:0007669"/>
    <property type="project" value="UniProtKB-KW"/>
</dbReference>
<dbReference type="InterPro" id="IPR016125">
    <property type="entry name" value="Peptidase_C15-like"/>
</dbReference>
<proteinExistence type="inferred from homology"/>
<dbReference type="STRING" id="930991.A0A0D0DK59"/>
<keyword evidence="2" id="KW-0645">Protease</keyword>